<proteinExistence type="predicted"/>
<sequence>MIRPATIDDIPRLVELGHLLHQTSRYSSHAYDGDVVGSFMAQLIAGTGVVFVAERDGKVIGALLGGITEQWFSTELLAFEYAFFVEPGARHGIISARLVQALTTWAELRGAKHVQIGVTTGINVEGTAQFYRAHGFQDAGLFFEKAI</sequence>
<evidence type="ECO:0000313" key="9">
    <source>
        <dbReference type="Proteomes" id="UP001278050"/>
    </source>
</evidence>
<dbReference type="SUPFAM" id="SSF55729">
    <property type="entry name" value="Acyl-CoA N-acyltransferases (Nat)"/>
    <property type="match status" value="1"/>
</dbReference>
<protein>
    <submittedName>
        <fullName evidence="4">GNAT family N-acetyltransferase</fullName>
    </submittedName>
    <submittedName>
        <fullName evidence="7">L-amino acid N-acyltransferase YncA</fullName>
    </submittedName>
</protein>
<feature type="domain" description="N-acetyltransferase" evidence="3">
    <location>
        <begin position="1"/>
        <end position="147"/>
    </location>
</feature>
<evidence type="ECO:0000313" key="5">
    <source>
        <dbReference type="EMBL" id="MDX5995440.1"/>
    </source>
</evidence>
<dbReference type="EMBL" id="FNAE01000006">
    <property type="protein sequence ID" value="SDF23886.1"/>
    <property type="molecule type" value="Genomic_DNA"/>
</dbReference>
<accession>A0A1G7JG35</accession>
<evidence type="ECO:0000256" key="2">
    <source>
        <dbReference type="ARBA" id="ARBA00023315"/>
    </source>
</evidence>
<dbReference type="InterPro" id="IPR050832">
    <property type="entry name" value="Bact_Acetyltransf"/>
</dbReference>
<keyword evidence="1 7" id="KW-0808">Transferase</keyword>
<dbReference type="InterPro" id="IPR016181">
    <property type="entry name" value="Acyl_CoA_acyltransferase"/>
</dbReference>
<dbReference type="GO" id="GO:0016747">
    <property type="term" value="F:acyltransferase activity, transferring groups other than amino-acyl groups"/>
    <property type="evidence" value="ECO:0007669"/>
    <property type="project" value="InterPro"/>
</dbReference>
<evidence type="ECO:0000313" key="7">
    <source>
        <dbReference type="EMBL" id="SDF23886.1"/>
    </source>
</evidence>
<evidence type="ECO:0000313" key="4">
    <source>
        <dbReference type="EMBL" id="MDX5990470.1"/>
    </source>
</evidence>
<dbReference type="PANTHER" id="PTHR43877:SF1">
    <property type="entry name" value="ACETYLTRANSFERASE"/>
    <property type="match status" value="1"/>
</dbReference>
<dbReference type="InterPro" id="IPR000182">
    <property type="entry name" value="GNAT_dom"/>
</dbReference>
<dbReference type="Proteomes" id="UP001278050">
    <property type="component" value="Unassembled WGS sequence"/>
</dbReference>
<keyword evidence="2 7" id="KW-0012">Acyltransferase</keyword>
<dbReference type="EMBL" id="JAWXXP010000002">
    <property type="protein sequence ID" value="MDX5995485.1"/>
    <property type="molecule type" value="Genomic_DNA"/>
</dbReference>
<keyword evidence="9" id="KW-1185">Reference proteome</keyword>
<dbReference type="RefSeq" id="WP_074680664.1">
    <property type="nucleotide sequence ID" value="NZ_CBCSET010000010.1"/>
</dbReference>
<dbReference type="PANTHER" id="PTHR43877">
    <property type="entry name" value="AMINOALKYLPHOSPHONATE N-ACETYLTRANSFERASE-RELATED-RELATED"/>
    <property type="match status" value="1"/>
</dbReference>
<evidence type="ECO:0000256" key="1">
    <source>
        <dbReference type="ARBA" id="ARBA00022679"/>
    </source>
</evidence>
<evidence type="ECO:0000259" key="3">
    <source>
        <dbReference type="PROSITE" id="PS51186"/>
    </source>
</evidence>
<dbReference type="PROSITE" id="PS51186">
    <property type="entry name" value="GNAT"/>
    <property type="match status" value="1"/>
</dbReference>
<name>A0A1G7JG35_9GAMM</name>
<dbReference type="Proteomes" id="UP000182413">
    <property type="component" value="Unassembled WGS sequence"/>
</dbReference>
<reference evidence="4 9" key="2">
    <citation type="submission" date="2023-11" db="EMBL/GenBank/DDBJ databases">
        <title>MicrobeMod: A computational toolkit for identifying prokaryotic methylation and restriction-modification with nanopore sequencing.</title>
        <authorList>
            <person name="Crits-Christoph A."/>
            <person name="Kang S.C."/>
            <person name="Lee H."/>
            <person name="Ostrov N."/>
        </authorList>
    </citation>
    <scope>NUCLEOTIDE SEQUENCE [LARGE SCALE GENOMIC DNA]</scope>
    <source>
        <strain evidence="4 9">ATCC BAA-571</strain>
    </source>
</reference>
<reference evidence="7 8" key="1">
    <citation type="submission" date="2016-10" db="EMBL/GenBank/DDBJ databases">
        <authorList>
            <person name="de Groot N.N."/>
        </authorList>
    </citation>
    <scope>NUCLEOTIDE SEQUENCE [LARGE SCALE GENOMIC DNA]</scope>
    <source>
        <strain evidence="7 8">JCM 10630</strain>
    </source>
</reference>
<dbReference type="EMBL" id="JAWXXP010000001">
    <property type="protein sequence ID" value="MDX5995440.1"/>
    <property type="molecule type" value="Genomic_DNA"/>
</dbReference>
<dbReference type="EMBL" id="JAWXXP010000001">
    <property type="protein sequence ID" value="MDX5990470.1"/>
    <property type="molecule type" value="Genomic_DNA"/>
</dbReference>
<evidence type="ECO:0000313" key="8">
    <source>
        <dbReference type="Proteomes" id="UP000182413"/>
    </source>
</evidence>
<dbReference type="CDD" id="cd04301">
    <property type="entry name" value="NAT_SF"/>
    <property type="match status" value="1"/>
</dbReference>
<dbReference type="Gene3D" id="3.40.630.30">
    <property type="match status" value="1"/>
</dbReference>
<dbReference type="Pfam" id="PF13508">
    <property type="entry name" value="Acetyltransf_7"/>
    <property type="match status" value="1"/>
</dbReference>
<organism evidence="7 8">
    <name type="scientific">Ectopseudomonas alcaliphila</name>
    <dbReference type="NCBI Taxonomy" id="101564"/>
    <lineage>
        <taxon>Bacteria</taxon>
        <taxon>Pseudomonadati</taxon>
        <taxon>Pseudomonadota</taxon>
        <taxon>Gammaproteobacteria</taxon>
        <taxon>Pseudomonadales</taxon>
        <taxon>Pseudomonadaceae</taxon>
        <taxon>Ectopseudomonas</taxon>
    </lineage>
</organism>
<dbReference type="AlphaFoldDB" id="A0A1G7JG35"/>
<evidence type="ECO:0000313" key="6">
    <source>
        <dbReference type="EMBL" id="MDX5995485.1"/>
    </source>
</evidence>
<gene>
    <name evidence="7" type="ORF">SAMN05216575_106220</name>
    <name evidence="4" type="ORF">SIM71_00140</name>
    <name evidence="5" type="ORF">SIM71_25545</name>
    <name evidence="6" type="ORF">SIM71_25775</name>
</gene>